<comment type="similarity">
    <text evidence="1 4">Belongs to the eIF-2B alpha/beta/delta subunits family.</text>
</comment>
<dbReference type="eggNOG" id="arCOG01125">
    <property type="taxonomic scope" value="Archaea"/>
</dbReference>
<dbReference type="Proteomes" id="UP000000346">
    <property type="component" value="Chromosome"/>
</dbReference>
<dbReference type="InParanoid" id="D9Q0S1"/>
<dbReference type="InterPro" id="IPR027363">
    <property type="entry name" value="M1Pi_N"/>
</dbReference>
<dbReference type="SUPFAM" id="SSF100950">
    <property type="entry name" value="NagB/RpiA/CoA transferase-like"/>
    <property type="match status" value="1"/>
</dbReference>
<dbReference type="GO" id="GO:0003743">
    <property type="term" value="F:translation initiation factor activity"/>
    <property type="evidence" value="ECO:0007669"/>
    <property type="project" value="UniProtKB-KW"/>
</dbReference>
<dbReference type="PANTHER" id="PTHR45860:SF1">
    <property type="entry name" value="TRANSLATION INITIATION FACTOR EIF-2B SUBUNIT ALPHA"/>
    <property type="match status" value="1"/>
</dbReference>
<dbReference type="Gene3D" id="3.40.50.10470">
    <property type="entry name" value="Translation initiation factor eif-2b, domain 2"/>
    <property type="match status" value="1"/>
</dbReference>
<proteinExistence type="inferred from homology"/>
<dbReference type="KEGG" id="asc:ASAC_0502"/>
<reference evidence="5 6" key="1">
    <citation type="journal article" date="2010" name="Appl. Environ. Microbiol.">
        <title>The genome sequence of the crenarchaeon Acidilobus saccharovorans supports a new order, Acidilobales, and suggests an important ecological role in terrestrial acidic hot springs.</title>
        <authorList>
            <person name="Mardanov A.V."/>
            <person name="Svetlitchnyi V.A."/>
            <person name="Beletsky A.V."/>
            <person name="Prokofeva M.I."/>
            <person name="Bonch-Osmolovskaya E.A."/>
            <person name="Ravin N.V."/>
            <person name="Skryabin K.G."/>
        </authorList>
    </citation>
    <scope>NUCLEOTIDE SEQUENCE [LARGE SCALE GENOMIC DNA]</scope>
    <source>
        <strain evidence="6">DSM 16705 / JCM 18335 / VKM B-2471 / 345-15</strain>
    </source>
</reference>
<dbReference type="InterPro" id="IPR051501">
    <property type="entry name" value="eIF2B_alpha/beta/delta"/>
</dbReference>
<dbReference type="PANTHER" id="PTHR45860">
    <property type="entry name" value="TRANSLATION INITIATION FACTOR EIF-2B SUBUNIT ALPHA"/>
    <property type="match status" value="1"/>
</dbReference>
<dbReference type="InterPro" id="IPR000649">
    <property type="entry name" value="IF-2B-related"/>
</dbReference>
<dbReference type="OrthoDB" id="27639at2157"/>
<keyword evidence="3" id="KW-0648">Protein biosynthesis</keyword>
<name>D9Q0S1_ACIS3</name>
<gene>
    <name evidence="5" type="ordered locus">ASAC_0502</name>
</gene>
<dbReference type="EMBL" id="CP001742">
    <property type="protein sequence ID" value="ADL18909.1"/>
    <property type="molecule type" value="Genomic_DNA"/>
</dbReference>
<keyword evidence="2 5" id="KW-0396">Initiation factor</keyword>
<evidence type="ECO:0000256" key="4">
    <source>
        <dbReference type="RuleBase" id="RU003814"/>
    </source>
</evidence>
<evidence type="ECO:0000256" key="2">
    <source>
        <dbReference type="ARBA" id="ARBA00022540"/>
    </source>
</evidence>
<dbReference type="RefSeq" id="WP_013266421.1">
    <property type="nucleotide sequence ID" value="NC_014374.1"/>
</dbReference>
<accession>D9Q0S1</accession>
<keyword evidence="6" id="KW-1185">Reference proteome</keyword>
<organism evidence="5 6">
    <name type="scientific">Acidilobus saccharovorans (strain DSM 16705 / JCM 18335 / VKM B-2471 / 345-15)</name>
    <dbReference type="NCBI Taxonomy" id="666510"/>
    <lineage>
        <taxon>Archaea</taxon>
        <taxon>Thermoproteota</taxon>
        <taxon>Thermoprotei</taxon>
        <taxon>Acidilobales</taxon>
        <taxon>Acidilobaceae</taxon>
        <taxon>Acidilobus</taxon>
    </lineage>
</organism>
<dbReference type="STRING" id="666510.ASAC_0502"/>
<dbReference type="Gene3D" id="1.20.120.420">
    <property type="entry name" value="translation initiation factor eif-2b, domain 1"/>
    <property type="match status" value="1"/>
</dbReference>
<evidence type="ECO:0000256" key="1">
    <source>
        <dbReference type="ARBA" id="ARBA00007251"/>
    </source>
</evidence>
<dbReference type="HOGENOM" id="CLU_016218_2_1_2"/>
<dbReference type="Pfam" id="PF01008">
    <property type="entry name" value="IF-2B"/>
    <property type="match status" value="1"/>
</dbReference>
<protein>
    <submittedName>
        <fullName evidence="5">Putative translation initiation factor eIF-2B subunit</fullName>
    </submittedName>
</protein>
<dbReference type="InterPro" id="IPR042529">
    <property type="entry name" value="IF_2B-like_C"/>
</dbReference>
<evidence type="ECO:0000256" key="3">
    <source>
        <dbReference type="ARBA" id="ARBA00022917"/>
    </source>
</evidence>
<evidence type="ECO:0000313" key="6">
    <source>
        <dbReference type="Proteomes" id="UP000000346"/>
    </source>
</evidence>
<dbReference type="InterPro" id="IPR037171">
    <property type="entry name" value="NagB/RpiA_transferase-like"/>
</dbReference>
<sequence length="294" mass="32190">MLESIRRAVLEVSSEQIRGASWSAETLARAVIDDFSGGRASCDNVDSISGLLISANPTMGSIDSLVWALKEACYSGRTLKDGAEAFLDYMKWSREEVVRHAVDLVKGQPISVITISYSSNVVDVLTSLQNMVRKVYVLESLPGGEGRNAAAELRSRRLDVELIVDAAASSYVGRTDMVLIGADNVTSDGCIYNKVGSKNLAILAGYFGKPVIAVFEPYKITEDSQCGGVKLVERSYQADPWGEVSYKVFDELTRDLVDAVLSVRGLTDNTPAQISSLRRSFEEWVMSRIEGRQR</sequence>
<dbReference type="AlphaFoldDB" id="D9Q0S1"/>
<dbReference type="GeneID" id="9498733"/>
<evidence type="ECO:0000313" key="5">
    <source>
        <dbReference type="EMBL" id="ADL18909.1"/>
    </source>
</evidence>